<accession>A0A371GV46</accession>
<organism evidence="2 3">
    <name type="scientific">Mucuna pruriens</name>
    <name type="common">Velvet bean</name>
    <name type="synonym">Dolichos pruriens</name>
    <dbReference type="NCBI Taxonomy" id="157652"/>
    <lineage>
        <taxon>Eukaryota</taxon>
        <taxon>Viridiplantae</taxon>
        <taxon>Streptophyta</taxon>
        <taxon>Embryophyta</taxon>
        <taxon>Tracheophyta</taxon>
        <taxon>Spermatophyta</taxon>
        <taxon>Magnoliopsida</taxon>
        <taxon>eudicotyledons</taxon>
        <taxon>Gunneridae</taxon>
        <taxon>Pentapetalae</taxon>
        <taxon>rosids</taxon>
        <taxon>fabids</taxon>
        <taxon>Fabales</taxon>
        <taxon>Fabaceae</taxon>
        <taxon>Papilionoideae</taxon>
        <taxon>50 kb inversion clade</taxon>
        <taxon>NPAAA clade</taxon>
        <taxon>indigoferoid/millettioid clade</taxon>
        <taxon>Phaseoleae</taxon>
        <taxon>Mucuna</taxon>
    </lineage>
</organism>
<proteinExistence type="predicted"/>
<feature type="region of interest" description="Disordered" evidence="1">
    <location>
        <begin position="1"/>
        <end position="36"/>
    </location>
</feature>
<evidence type="ECO:0000313" key="3">
    <source>
        <dbReference type="Proteomes" id="UP000257109"/>
    </source>
</evidence>
<comment type="caution">
    <text evidence="2">The sequence shown here is derived from an EMBL/GenBank/DDBJ whole genome shotgun (WGS) entry which is preliminary data.</text>
</comment>
<protein>
    <submittedName>
        <fullName evidence="2">Uncharacterized protein</fullName>
    </submittedName>
</protein>
<feature type="compositionally biased region" description="Pro residues" evidence="1">
    <location>
        <begin position="1"/>
        <end position="15"/>
    </location>
</feature>
<dbReference type="AlphaFoldDB" id="A0A371GV46"/>
<name>A0A371GV46_MUCPR</name>
<reference evidence="2" key="1">
    <citation type="submission" date="2018-05" db="EMBL/GenBank/DDBJ databases">
        <title>Draft genome of Mucuna pruriens seed.</title>
        <authorList>
            <person name="Nnadi N.E."/>
            <person name="Vos R."/>
            <person name="Hasami M.H."/>
            <person name="Devisetty U.K."/>
            <person name="Aguiy J.C."/>
        </authorList>
    </citation>
    <scope>NUCLEOTIDE SEQUENCE [LARGE SCALE GENOMIC DNA]</scope>
    <source>
        <strain evidence="2">JCA_2017</strain>
    </source>
</reference>
<evidence type="ECO:0000313" key="2">
    <source>
        <dbReference type="EMBL" id="RDX94421.1"/>
    </source>
</evidence>
<dbReference type="EMBL" id="QJKJ01004377">
    <property type="protein sequence ID" value="RDX94421.1"/>
    <property type="molecule type" value="Genomic_DNA"/>
</dbReference>
<feature type="non-terminal residue" evidence="2">
    <location>
        <position position="1"/>
    </location>
</feature>
<dbReference type="OrthoDB" id="1724165at2759"/>
<dbReference type="PANTHER" id="PTHR32108">
    <property type="entry name" value="DNA-DIRECTED RNA POLYMERASE SUBUNIT ALPHA"/>
    <property type="match status" value="1"/>
</dbReference>
<sequence>MAYRPPPPQVLPPPISQTNPLEVLQPKKGNNQPRTFSPIAMTYTELLPHLIHNSLVVLIPLKPIQPPYPKTYDPNAKCDYHASVISHTTENYWGLKHKLKDLIDMGCLSFKENGPNVGNNLLPGHEST</sequence>
<dbReference type="PANTHER" id="PTHR32108:SF5">
    <property type="entry name" value="DYNACTIN SUBUNIT 1-LIKE"/>
    <property type="match status" value="1"/>
</dbReference>
<gene>
    <name evidence="2" type="ORF">CR513_23207</name>
</gene>
<keyword evidence="3" id="KW-1185">Reference proteome</keyword>
<evidence type="ECO:0000256" key="1">
    <source>
        <dbReference type="SAM" id="MobiDB-lite"/>
    </source>
</evidence>
<dbReference type="Proteomes" id="UP000257109">
    <property type="component" value="Unassembled WGS sequence"/>
</dbReference>